<protein>
    <submittedName>
        <fullName evidence="3">Uncharacterized protein</fullName>
    </submittedName>
</protein>
<gene>
    <name evidence="3" type="ORF">P0Y56_10400</name>
</gene>
<evidence type="ECO:0000256" key="1">
    <source>
        <dbReference type="SAM" id="MobiDB-lite"/>
    </source>
</evidence>
<evidence type="ECO:0000313" key="3">
    <source>
        <dbReference type="EMBL" id="WEK45444.1"/>
    </source>
</evidence>
<name>A0AAJ6BLK1_9SPHN</name>
<reference evidence="3" key="1">
    <citation type="submission" date="2023-03" db="EMBL/GenBank/DDBJ databases">
        <title>Andean soil-derived lignocellulolytic bacterial consortium as a source of novel taxa and putative plastic-active enzymes.</title>
        <authorList>
            <person name="Diaz-Garcia L."/>
            <person name="Chuvochina M."/>
            <person name="Feuerriegel G."/>
            <person name="Bunk B."/>
            <person name="Sproer C."/>
            <person name="Streit W.R."/>
            <person name="Rodriguez L.M."/>
            <person name="Overmann J."/>
            <person name="Jimenez D.J."/>
        </authorList>
    </citation>
    <scope>NUCLEOTIDE SEQUENCE</scope>
    <source>
        <strain evidence="3">MAG 26</strain>
    </source>
</reference>
<dbReference type="EMBL" id="CP119316">
    <property type="protein sequence ID" value="WEK45444.1"/>
    <property type="molecule type" value="Genomic_DNA"/>
</dbReference>
<sequence>MGRTLTIALLGASLALAGCGGQSPRAVSAPLPAVTPPSSAPRAKPAPAAEPAMHIPGLAGVIGARADRLLEQFGTPRIDLKEGSARKLQFAGPPCVLDIFLYPPDGGGEPVATHVEARRASDGQAVDRGQCVSALRKN</sequence>
<keyword evidence="2" id="KW-0732">Signal</keyword>
<feature type="compositionally biased region" description="Low complexity" evidence="1">
    <location>
        <begin position="40"/>
        <end position="51"/>
    </location>
</feature>
<dbReference type="KEGG" id="acob:P0Y56_10400"/>
<feature type="signal peptide" evidence="2">
    <location>
        <begin position="1"/>
        <end position="17"/>
    </location>
</feature>
<organism evidence="3 4">
    <name type="scientific">Candidatus Andeanibacterium colombiense</name>
    <dbReference type="NCBI Taxonomy" id="3121345"/>
    <lineage>
        <taxon>Bacteria</taxon>
        <taxon>Pseudomonadati</taxon>
        <taxon>Pseudomonadota</taxon>
        <taxon>Alphaproteobacteria</taxon>
        <taxon>Sphingomonadales</taxon>
        <taxon>Sphingomonadaceae</taxon>
        <taxon>Candidatus Andeanibacterium</taxon>
    </lineage>
</organism>
<dbReference type="PROSITE" id="PS51257">
    <property type="entry name" value="PROKAR_LIPOPROTEIN"/>
    <property type="match status" value="1"/>
</dbReference>
<dbReference type="AlphaFoldDB" id="A0AAJ6BLK1"/>
<evidence type="ECO:0000256" key="2">
    <source>
        <dbReference type="SAM" id="SignalP"/>
    </source>
</evidence>
<proteinExistence type="predicted"/>
<dbReference type="Proteomes" id="UP001218362">
    <property type="component" value="Chromosome"/>
</dbReference>
<feature type="chain" id="PRO_5042573076" evidence="2">
    <location>
        <begin position="18"/>
        <end position="138"/>
    </location>
</feature>
<accession>A0AAJ6BLK1</accession>
<evidence type="ECO:0000313" key="4">
    <source>
        <dbReference type="Proteomes" id="UP001218362"/>
    </source>
</evidence>
<feature type="region of interest" description="Disordered" evidence="1">
    <location>
        <begin position="30"/>
        <end position="51"/>
    </location>
</feature>